<name>A0A059KJC1_9BURK</name>
<accession>A0A059KJC1</accession>
<gene>
    <name evidence="3" type="ORF">X805_28940</name>
</gene>
<dbReference type="STRING" id="34103.SAMN05421778_11066"/>
<organism evidence="3 4">
    <name type="scientific">Sphaerotilus natans subsp. natans DSM 6575</name>
    <dbReference type="NCBI Taxonomy" id="1286631"/>
    <lineage>
        <taxon>Bacteria</taxon>
        <taxon>Pseudomonadati</taxon>
        <taxon>Pseudomonadota</taxon>
        <taxon>Betaproteobacteria</taxon>
        <taxon>Burkholderiales</taxon>
        <taxon>Sphaerotilaceae</taxon>
        <taxon>Sphaerotilus</taxon>
    </lineage>
</organism>
<proteinExistence type="predicted"/>
<evidence type="ECO:0000259" key="2">
    <source>
        <dbReference type="Pfam" id="PF13511"/>
    </source>
</evidence>
<dbReference type="EMBL" id="AZRA01000076">
    <property type="protein sequence ID" value="KDB51516.1"/>
    <property type="molecule type" value="Genomic_DNA"/>
</dbReference>
<sequence length="197" mass="21163">MFGAGWRTTLRGMSSPSNFQLRARMPALLLSLLGVLGGLMLSSPAAAQWKWRDAQGRVQYSDRPPPTTVPDRDILARPAAARTTGTGTVSSPSVASASGPVSGSAASAVPAPAAASAPTAGETRRRAQEDATRRADEERQARQRADNCARARDYARTVESGQRLTRTNERGEREFLDDGQRAAELRRAREVIASDCR</sequence>
<keyword evidence="4" id="KW-1185">Reference proteome</keyword>
<evidence type="ECO:0000256" key="1">
    <source>
        <dbReference type="SAM" id="MobiDB-lite"/>
    </source>
</evidence>
<dbReference type="InterPro" id="IPR025392">
    <property type="entry name" value="DUF4124"/>
</dbReference>
<feature type="compositionally biased region" description="Low complexity" evidence="1">
    <location>
        <begin position="82"/>
        <end position="121"/>
    </location>
</feature>
<feature type="domain" description="DUF4124" evidence="2">
    <location>
        <begin position="39"/>
        <end position="83"/>
    </location>
</feature>
<dbReference type="eggNOG" id="ENOG5032662">
    <property type="taxonomic scope" value="Bacteria"/>
</dbReference>
<evidence type="ECO:0000313" key="3">
    <source>
        <dbReference type="EMBL" id="KDB51516.1"/>
    </source>
</evidence>
<dbReference type="AlphaFoldDB" id="A0A059KJC1"/>
<reference evidence="3 4" key="1">
    <citation type="journal article" date="2014" name="FEMS Microbiol. Ecol.">
        <title>Sphaerotilus natans encrusted with nanoball-shaped Fe(III) oxide minerals formed by nitrate-reducing mixotrophic Fe(II) oxidation.</title>
        <authorList>
            <person name="Park S."/>
            <person name="Kim D.H."/>
            <person name="Lee J.H."/>
            <person name="Hur H.G."/>
        </authorList>
    </citation>
    <scope>NUCLEOTIDE SEQUENCE [LARGE SCALE GENOMIC DNA]</scope>
    <source>
        <strain evidence="3 4">DSM 6575</strain>
    </source>
</reference>
<dbReference type="Pfam" id="PF13511">
    <property type="entry name" value="DUF4124"/>
    <property type="match status" value="1"/>
</dbReference>
<feature type="region of interest" description="Disordered" evidence="1">
    <location>
        <begin position="57"/>
        <end position="76"/>
    </location>
</feature>
<evidence type="ECO:0000313" key="4">
    <source>
        <dbReference type="Proteomes" id="UP000026714"/>
    </source>
</evidence>
<feature type="compositionally biased region" description="Basic and acidic residues" evidence="1">
    <location>
        <begin position="122"/>
        <end position="150"/>
    </location>
</feature>
<dbReference type="Proteomes" id="UP000026714">
    <property type="component" value="Unassembled WGS sequence"/>
</dbReference>
<protein>
    <recommendedName>
        <fullName evidence="2">DUF4124 domain-containing protein</fullName>
    </recommendedName>
</protein>
<feature type="region of interest" description="Disordered" evidence="1">
    <location>
        <begin position="82"/>
        <end position="150"/>
    </location>
</feature>
<comment type="caution">
    <text evidence="3">The sequence shown here is derived from an EMBL/GenBank/DDBJ whole genome shotgun (WGS) entry which is preliminary data.</text>
</comment>